<dbReference type="GO" id="GO:0008218">
    <property type="term" value="P:bioluminescence"/>
    <property type="evidence" value="ECO:0007669"/>
    <property type="project" value="InterPro"/>
</dbReference>
<feature type="domain" description="Acyl-protein synthetase LuxE" evidence="1">
    <location>
        <begin position="11"/>
        <end position="370"/>
    </location>
</feature>
<dbReference type="PANTHER" id="PTHR43845:SF1">
    <property type="entry name" value="BLR5969 PROTEIN"/>
    <property type="match status" value="1"/>
</dbReference>
<dbReference type="AlphaFoldDB" id="W4VCM2"/>
<dbReference type="Gene3D" id="3.40.50.12780">
    <property type="entry name" value="N-terminal domain of ligase-like"/>
    <property type="match status" value="1"/>
</dbReference>
<gene>
    <name evidence="2" type="ORF">JCM21531_4610</name>
</gene>
<dbReference type="InterPro" id="IPR007534">
    <property type="entry name" value="LuxE"/>
</dbReference>
<reference evidence="2" key="1">
    <citation type="journal article" date="2014" name="Genome Announc.">
        <title>Draft Genome Sequence of Clostridium straminisolvens Strain JCM 21531T, Isolated from a Cellulose-Degrading Bacterial Community.</title>
        <authorList>
            <person name="Yuki M."/>
            <person name="Oshima K."/>
            <person name="Suda W."/>
            <person name="Sakamoto M."/>
            <person name="Kitamura K."/>
            <person name="Iida T."/>
            <person name="Hattori M."/>
            <person name="Ohkuma M."/>
        </authorList>
    </citation>
    <scope>NUCLEOTIDE SEQUENCE [LARGE SCALE GENOMIC DNA]</scope>
    <source>
        <strain evidence="2">JCM 21531</strain>
    </source>
</reference>
<organism evidence="2 3">
    <name type="scientific">Acetivibrio straminisolvens JCM 21531</name>
    <dbReference type="NCBI Taxonomy" id="1294263"/>
    <lineage>
        <taxon>Bacteria</taxon>
        <taxon>Bacillati</taxon>
        <taxon>Bacillota</taxon>
        <taxon>Clostridia</taxon>
        <taxon>Eubacteriales</taxon>
        <taxon>Oscillospiraceae</taxon>
        <taxon>Acetivibrio</taxon>
    </lineage>
</organism>
<dbReference type="PANTHER" id="PTHR43845">
    <property type="entry name" value="BLR5969 PROTEIN"/>
    <property type="match status" value="1"/>
</dbReference>
<evidence type="ECO:0000259" key="1">
    <source>
        <dbReference type="Pfam" id="PF04443"/>
    </source>
</evidence>
<name>W4VCM2_9FIRM</name>
<proteinExistence type="predicted"/>
<dbReference type="GO" id="GO:0047474">
    <property type="term" value="F:long-chain fatty acid--protein ligase activity"/>
    <property type="evidence" value="ECO:0007669"/>
    <property type="project" value="InterPro"/>
</dbReference>
<dbReference type="RefSeq" id="WP_038291503.1">
    <property type="nucleotide sequence ID" value="NZ_BAVR01000114.1"/>
</dbReference>
<keyword evidence="3" id="KW-1185">Reference proteome</keyword>
<evidence type="ECO:0000313" key="2">
    <source>
        <dbReference type="EMBL" id="GAE90947.1"/>
    </source>
</evidence>
<dbReference type="OrthoDB" id="182577at2"/>
<evidence type="ECO:0000313" key="3">
    <source>
        <dbReference type="Proteomes" id="UP000019109"/>
    </source>
</evidence>
<comment type="caution">
    <text evidence="2">The sequence shown here is derived from an EMBL/GenBank/DDBJ whole genome shotgun (WGS) entry which is preliminary data.</text>
</comment>
<accession>W4VCM2</accession>
<sequence>MKFQSIQKIDFLDDLIYQEEESFKWTEEKISEVQLKLIKEAFEYHYEHCQGYRMYCKKMGIEPCDVNSIDDLCRIPLIPSTMFKLGDILSCDMNEVVKVCQSSGTQGSISKVYRDEKTLNRFLGSIQTSIDQVIEIDDAFCVNLGPSTKEAGDLWFSYAISVVDMIFPTEYFVVDGVFYPDKAYQKLNDMLDEYESLVLIGAPVMFYDLINYMEENKLSFSNSEKLYFITAGGWKRFEGKSIPRDEFIKLIQKYFIGAKTENFRDILNLVELNTIMPECECHIKHIVPWVKVIILDPVTLNPVSDGEIGLIAYLDPTTVSYPGFILTDDFGKIVINNNCQCGRSGIGLEIIRRVNKVESRGCALKIDKKYAKTN</sequence>
<dbReference type="Proteomes" id="UP000019109">
    <property type="component" value="Unassembled WGS sequence"/>
</dbReference>
<dbReference type="STRING" id="1294263.JCM21531_4610"/>
<dbReference type="InterPro" id="IPR042099">
    <property type="entry name" value="ANL_N_sf"/>
</dbReference>
<dbReference type="Pfam" id="PF04443">
    <property type="entry name" value="LuxE"/>
    <property type="match status" value="1"/>
</dbReference>
<dbReference type="EMBL" id="BAVR01000114">
    <property type="protein sequence ID" value="GAE90947.1"/>
    <property type="molecule type" value="Genomic_DNA"/>
</dbReference>
<protein>
    <submittedName>
        <fullName evidence="2">Long-chain-fatty-acid ligase</fullName>
    </submittedName>
</protein>
<keyword evidence="2" id="KW-0436">Ligase</keyword>